<dbReference type="PIRSF" id="PIRSF036492">
    <property type="entry name" value="ALDH"/>
    <property type="match status" value="1"/>
</dbReference>
<feature type="active site" evidence="5 6">
    <location>
        <position position="223"/>
    </location>
</feature>
<dbReference type="AlphaFoldDB" id="A0A9X4SEZ3"/>
<dbReference type="InterPro" id="IPR016162">
    <property type="entry name" value="Ald_DH_N"/>
</dbReference>
<dbReference type="FunFam" id="3.40.605.10:FF:000004">
    <property type="entry name" value="Aldehyde dehydrogenase"/>
    <property type="match status" value="1"/>
</dbReference>
<dbReference type="EMBL" id="AOGK01000007">
    <property type="protein sequence ID" value="MDG5975556.1"/>
    <property type="molecule type" value="Genomic_DNA"/>
</dbReference>
<dbReference type="PANTHER" id="PTHR43570">
    <property type="entry name" value="ALDEHYDE DEHYDROGENASE"/>
    <property type="match status" value="1"/>
</dbReference>
<dbReference type="InterPro" id="IPR016163">
    <property type="entry name" value="Ald_DH_C"/>
</dbReference>
<evidence type="ECO:0000313" key="10">
    <source>
        <dbReference type="Proteomes" id="UP001152876"/>
    </source>
</evidence>
<dbReference type="Gene3D" id="3.40.605.10">
    <property type="entry name" value="Aldehyde Dehydrogenase, Chain A, domain 1"/>
    <property type="match status" value="1"/>
</dbReference>
<comment type="similarity">
    <text evidence="1 4 7">Belongs to the aldehyde dehydrogenase family.</text>
</comment>
<keyword evidence="10" id="KW-1185">Reference proteome</keyword>
<evidence type="ECO:0000256" key="6">
    <source>
        <dbReference type="PROSITE-ProRule" id="PRU10007"/>
    </source>
</evidence>
<dbReference type="InterPro" id="IPR012394">
    <property type="entry name" value="Aldehyde_DH_NAD(P)"/>
</dbReference>
<evidence type="ECO:0000256" key="3">
    <source>
        <dbReference type="ARBA" id="ARBA00023027"/>
    </source>
</evidence>
<dbReference type="PROSITE" id="PS00070">
    <property type="entry name" value="ALDEHYDE_DEHYDR_CYS"/>
    <property type="match status" value="1"/>
</dbReference>
<dbReference type="Gene3D" id="3.40.309.10">
    <property type="entry name" value="Aldehyde Dehydrogenase, Chain A, domain 2"/>
    <property type="match status" value="1"/>
</dbReference>
<dbReference type="FunFam" id="3.40.309.10:FF:000003">
    <property type="entry name" value="Aldehyde dehydrogenase"/>
    <property type="match status" value="1"/>
</dbReference>
<proteinExistence type="inferred from homology"/>
<gene>
    <name evidence="9" type="ORF">H010_09861</name>
</gene>
<organism evidence="9 10">
    <name type="scientific">Hydrogenophaga taeniospiralis CCUG 15921</name>
    <dbReference type="NCBI Taxonomy" id="1281780"/>
    <lineage>
        <taxon>Bacteria</taxon>
        <taxon>Pseudomonadati</taxon>
        <taxon>Pseudomonadota</taxon>
        <taxon>Betaproteobacteria</taxon>
        <taxon>Burkholderiales</taxon>
        <taxon>Comamonadaceae</taxon>
        <taxon>Hydrogenophaga</taxon>
    </lineage>
</organism>
<dbReference type="InterPro" id="IPR015590">
    <property type="entry name" value="Aldehyde_DH_dom"/>
</dbReference>
<keyword evidence="2 4" id="KW-0560">Oxidoreductase</keyword>
<dbReference type="InterPro" id="IPR016161">
    <property type="entry name" value="Ald_DH/histidinol_DH"/>
</dbReference>
<evidence type="ECO:0000256" key="4">
    <source>
        <dbReference type="PIRNR" id="PIRNR036492"/>
    </source>
</evidence>
<dbReference type="InterPro" id="IPR029510">
    <property type="entry name" value="Ald_DH_CS_GLU"/>
</dbReference>
<reference evidence="9" key="1">
    <citation type="submission" date="2013-01" db="EMBL/GenBank/DDBJ databases">
        <title>Genome draft of Hydrogenophaga taeniospiralis 2K1.</title>
        <authorList>
            <person name="Gomila M."/>
            <person name="Lalucat J."/>
        </authorList>
    </citation>
    <scope>NUCLEOTIDE SEQUENCE</scope>
    <source>
        <strain evidence="9">CCUG 15921</strain>
    </source>
</reference>
<feature type="domain" description="Aldehyde dehydrogenase" evidence="8">
    <location>
        <begin position="12"/>
        <end position="445"/>
    </location>
</feature>
<dbReference type="GO" id="GO:0006081">
    <property type="term" value="P:aldehyde metabolic process"/>
    <property type="evidence" value="ECO:0007669"/>
    <property type="project" value="InterPro"/>
</dbReference>
<dbReference type="PANTHER" id="PTHR43570:SF20">
    <property type="entry name" value="ALDEHYDE DEHYDROGENASE ALDX-RELATED"/>
    <property type="match status" value="1"/>
</dbReference>
<evidence type="ECO:0000256" key="1">
    <source>
        <dbReference type="ARBA" id="ARBA00009986"/>
    </source>
</evidence>
<evidence type="ECO:0000259" key="8">
    <source>
        <dbReference type="Pfam" id="PF00171"/>
    </source>
</evidence>
<evidence type="ECO:0000256" key="7">
    <source>
        <dbReference type="RuleBase" id="RU003345"/>
    </source>
</evidence>
<dbReference type="SUPFAM" id="SSF53720">
    <property type="entry name" value="ALDH-like"/>
    <property type="match status" value="1"/>
</dbReference>
<dbReference type="Proteomes" id="UP001152876">
    <property type="component" value="Unassembled WGS sequence"/>
</dbReference>
<protein>
    <recommendedName>
        <fullName evidence="4">Aldehyde dehydrogenase</fullName>
    </recommendedName>
</protein>
<dbReference type="GO" id="GO:0005737">
    <property type="term" value="C:cytoplasm"/>
    <property type="evidence" value="ECO:0007669"/>
    <property type="project" value="TreeGrafter"/>
</dbReference>
<dbReference type="PROSITE" id="PS00687">
    <property type="entry name" value="ALDEHYDE_DEHYDR_GLU"/>
    <property type="match status" value="1"/>
</dbReference>
<dbReference type="GO" id="GO:0004029">
    <property type="term" value="F:aldehyde dehydrogenase (NAD+) activity"/>
    <property type="evidence" value="ECO:0007669"/>
    <property type="project" value="TreeGrafter"/>
</dbReference>
<evidence type="ECO:0000256" key="2">
    <source>
        <dbReference type="ARBA" id="ARBA00023002"/>
    </source>
</evidence>
<evidence type="ECO:0000256" key="5">
    <source>
        <dbReference type="PIRSR" id="PIRSR036492-1"/>
    </source>
</evidence>
<sequence length="483" mass="52553">MKDLAMHPIDDADPQTLQRLFEQQAPTALALRSSTARERVAKLKRLRDGLLRRREAWYTAFAADLRKPPLEVDLTELLPVLDEARHAAAHLARWMRPQRVWPTLTTLGTHAKVLYQPRGRCLIIGPWNYPVNTLLGPLVSAIAAGNTVILKPSEFTPHVNALVAELVAELFDPAEVTVVQGGAATAQQLLVLPFDHVFFTGSPAVGKIVMGAAAQHLTSVTLELGGKSPVIVDETADLQRAAELILWGKFTNAGQTCVAPDHVFVQRSVKDRFTRLCQELIAARYGVTDAAVEASPDLARMITRRHTERLGALIDDALSRGATLLAGGRHDAAARYVAPTLLADVPADARIGAEEIFGPVLPIEAFDSIDDVIRRINTQPKPLALYLFSHHRPTQAAVTTQTSSGGICLNHCVQQYAHGGLPFGGVNHSGIGSAHGVFGFKAFSHERACLASGRLMVLSLFYPPYTPRKNRLSAALVRALRWV</sequence>
<dbReference type="Pfam" id="PF00171">
    <property type="entry name" value="Aldedh"/>
    <property type="match status" value="1"/>
</dbReference>
<accession>A0A9X4SEZ3</accession>
<dbReference type="InterPro" id="IPR016160">
    <property type="entry name" value="Ald_DH_CS_CYS"/>
</dbReference>
<feature type="active site" evidence="5">
    <location>
        <position position="257"/>
    </location>
</feature>
<keyword evidence="3" id="KW-0520">NAD</keyword>
<name>A0A9X4SEZ3_9BURK</name>
<comment type="caution">
    <text evidence="9">The sequence shown here is derived from an EMBL/GenBank/DDBJ whole genome shotgun (WGS) entry which is preliminary data.</text>
</comment>
<evidence type="ECO:0000313" key="9">
    <source>
        <dbReference type="EMBL" id="MDG5975556.1"/>
    </source>
</evidence>